<feature type="compositionally biased region" description="Basic residues" evidence="3">
    <location>
        <begin position="191"/>
        <end position="206"/>
    </location>
</feature>
<evidence type="ECO:0000256" key="3">
    <source>
        <dbReference type="SAM" id="MobiDB-lite"/>
    </source>
</evidence>
<dbReference type="InterPro" id="IPR025715">
    <property type="entry name" value="FoP_C"/>
</dbReference>
<keyword evidence="6" id="KW-1185">Reference proteome</keyword>
<keyword evidence="1 2" id="KW-0694">RNA-binding</keyword>
<organism evidence="5 6">
    <name type="scientific">Ganoderma sinense ZZ0214-1</name>
    <dbReference type="NCBI Taxonomy" id="1077348"/>
    <lineage>
        <taxon>Eukaryota</taxon>
        <taxon>Fungi</taxon>
        <taxon>Dikarya</taxon>
        <taxon>Basidiomycota</taxon>
        <taxon>Agaricomycotina</taxon>
        <taxon>Agaricomycetes</taxon>
        <taxon>Polyporales</taxon>
        <taxon>Polyporaceae</taxon>
        <taxon>Ganoderma</taxon>
    </lineage>
</organism>
<dbReference type="EMBL" id="AYKW01000068">
    <property type="protein sequence ID" value="PIL23540.1"/>
    <property type="molecule type" value="Genomic_DNA"/>
</dbReference>
<dbReference type="Gene3D" id="3.30.70.330">
    <property type="match status" value="1"/>
</dbReference>
<feature type="region of interest" description="Disordered" evidence="3">
    <location>
        <begin position="185"/>
        <end position="250"/>
    </location>
</feature>
<dbReference type="Pfam" id="PF13865">
    <property type="entry name" value="FoP_duplication"/>
    <property type="match status" value="1"/>
</dbReference>
<dbReference type="PANTHER" id="PTHR19965:SF35">
    <property type="entry name" value="RNA ANNEALING PROTEIN YRA1"/>
    <property type="match status" value="1"/>
</dbReference>
<dbReference type="GO" id="GO:0005634">
    <property type="term" value="C:nucleus"/>
    <property type="evidence" value="ECO:0007669"/>
    <property type="project" value="TreeGrafter"/>
</dbReference>
<protein>
    <recommendedName>
        <fullName evidence="4">RRM domain-containing protein</fullName>
    </recommendedName>
</protein>
<dbReference type="SMART" id="SM00360">
    <property type="entry name" value="RRM"/>
    <property type="match status" value="1"/>
</dbReference>
<dbReference type="PANTHER" id="PTHR19965">
    <property type="entry name" value="RNA AND EXPORT FACTOR BINDING PROTEIN"/>
    <property type="match status" value="1"/>
</dbReference>
<evidence type="ECO:0000313" key="5">
    <source>
        <dbReference type="EMBL" id="PIL23540.1"/>
    </source>
</evidence>
<dbReference type="GO" id="GO:0003729">
    <property type="term" value="F:mRNA binding"/>
    <property type="evidence" value="ECO:0007669"/>
    <property type="project" value="TreeGrafter"/>
</dbReference>
<sequence length="250" mass="26927">MQAHNPRHGIHTYHSHKQRVLGNPAAQPAPAWRANAKAASGSGPELGSKILLSRLPTDVVENEVEVLFSRTVGPVKEVLMVYNSQGKSRGMAVVAFARPGDAAVARAKYNGKIVDGRRPIKIEIVSDEDTPRSSVPAVVALPGQPSLLARLAKPTPAQAAAAASAPPQNGRKVLAQVQVAAVAPVMPSPRNRVRQKRGAGRLKKQRAQQGQQPQTQHRKQKSKTREELDAEMEDYRANGPSIKISESILQ</sequence>
<dbReference type="InterPro" id="IPR012677">
    <property type="entry name" value="Nucleotide-bd_a/b_plait_sf"/>
</dbReference>
<dbReference type="InterPro" id="IPR000504">
    <property type="entry name" value="RRM_dom"/>
</dbReference>
<comment type="caution">
    <text evidence="5">The sequence shown here is derived from an EMBL/GenBank/DDBJ whole genome shotgun (WGS) entry which is preliminary data.</text>
</comment>
<evidence type="ECO:0000256" key="1">
    <source>
        <dbReference type="ARBA" id="ARBA00022884"/>
    </source>
</evidence>
<dbReference type="OrthoDB" id="346839at2759"/>
<dbReference type="AlphaFoldDB" id="A0A2G8RPV2"/>
<evidence type="ECO:0000313" key="6">
    <source>
        <dbReference type="Proteomes" id="UP000230002"/>
    </source>
</evidence>
<accession>A0A2G8RPV2</accession>
<dbReference type="PROSITE" id="PS50102">
    <property type="entry name" value="RRM"/>
    <property type="match status" value="1"/>
</dbReference>
<dbReference type="InterPro" id="IPR051229">
    <property type="entry name" value="ALYREF_mRNA_export"/>
</dbReference>
<evidence type="ECO:0000259" key="4">
    <source>
        <dbReference type="PROSITE" id="PS50102"/>
    </source>
</evidence>
<proteinExistence type="predicted"/>
<gene>
    <name evidence="5" type="ORF">GSI_14853</name>
</gene>
<evidence type="ECO:0000256" key="2">
    <source>
        <dbReference type="PROSITE-ProRule" id="PRU00176"/>
    </source>
</evidence>
<dbReference type="Proteomes" id="UP000230002">
    <property type="component" value="Unassembled WGS sequence"/>
</dbReference>
<dbReference type="Pfam" id="PF00076">
    <property type="entry name" value="RRM_1"/>
    <property type="match status" value="1"/>
</dbReference>
<name>A0A2G8RPV2_9APHY</name>
<dbReference type="InterPro" id="IPR035979">
    <property type="entry name" value="RBD_domain_sf"/>
</dbReference>
<reference evidence="5 6" key="1">
    <citation type="journal article" date="2015" name="Sci. Rep.">
        <title>Chromosome-level genome map provides insights into diverse defense mechanisms in the medicinal fungus Ganoderma sinense.</title>
        <authorList>
            <person name="Zhu Y."/>
            <person name="Xu J."/>
            <person name="Sun C."/>
            <person name="Zhou S."/>
            <person name="Xu H."/>
            <person name="Nelson D.R."/>
            <person name="Qian J."/>
            <person name="Song J."/>
            <person name="Luo H."/>
            <person name="Xiang L."/>
            <person name="Li Y."/>
            <person name="Xu Z."/>
            <person name="Ji A."/>
            <person name="Wang L."/>
            <person name="Lu S."/>
            <person name="Hayward A."/>
            <person name="Sun W."/>
            <person name="Li X."/>
            <person name="Schwartz D.C."/>
            <person name="Wang Y."/>
            <person name="Chen S."/>
        </authorList>
    </citation>
    <scope>NUCLEOTIDE SEQUENCE [LARGE SCALE GENOMIC DNA]</scope>
    <source>
        <strain evidence="5 6">ZZ0214-1</strain>
    </source>
</reference>
<dbReference type="STRING" id="1077348.A0A2G8RPV2"/>
<feature type="domain" description="RRM" evidence="4">
    <location>
        <begin position="48"/>
        <end position="127"/>
    </location>
</feature>
<dbReference type="SUPFAM" id="SSF54928">
    <property type="entry name" value="RNA-binding domain, RBD"/>
    <property type="match status" value="1"/>
</dbReference>